<gene>
    <name evidence="2" type="ORF">EOT05_03370</name>
</gene>
<evidence type="ECO:0000313" key="3">
    <source>
        <dbReference type="Proteomes" id="UP000289257"/>
    </source>
</evidence>
<protein>
    <submittedName>
        <fullName evidence="2">Glycoside hydrolase family 15 protein</fullName>
    </submittedName>
</protein>
<dbReference type="Gene3D" id="1.50.10.10">
    <property type="match status" value="1"/>
</dbReference>
<dbReference type="GO" id="GO:0005975">
    <property type="term" value="P:carbohydrate metabolic process"/>
    <property type="evidence" value="ECO:0007669"/>
    <property type="project" value="InterPro"/>
</dbReference>
<dbReference type="Pfam" id="PF00723">
    <property type="entry name" value="Glyco_hydro_15"/>
    <property type="match status" value="1"/>
</dbReference>
<accession>A0A4Q0AHU7</accession>
<proteinExistence type="predicted"/>
<dbReference type="AlphaFoldDB" id="A0A4Q0AHU7"/>
<organism evidence="2 3">
    <name type="scientific">Candidatus Microsaccharimonas sossegonensis</name>
    <dbReference type="NCBI Taxonomy" id="2506948"/>
    <lineage>
        <taxon>Bacteria</taxon>
        <taxon>Candidatus Saccharimonadota</taxon>
        <taxon>Candidatus Saccharimonadia</taxon>
        <taxon>Candidatus Saccharimonadales</taxon>
        <taxon>Candidatus Saccharimonadaceae</taxon>
        <taxon>Candidatus Microsaccharimonas</taxon>
    </lineage>
</organism>
<sequence>MKPTALVGFVARPIVLSNGELHVGLNIYGLVHDFYYPYVGFENHAAGANLRHKVGVLVDGTMSWLDDDKNWEFTFKYPHMALIGHTLAKNAHLGIIIEFDDAVDAEMSMFMRNIHVVNLYEHPREVKLYLHQAFAIGDSRSNTDTAQYLPDSDAILHYRGRRAFVISGQHKGRSFDQFTIGLFGIEGHEGSYRDAEDGILSSNTIEHGRVDSIIGFTMHIGAHSSERVSYWIAAGMSNREALYIHKQIQDDGIMKRLHHTADWWHTWLQPVLEIVPLVPKNHRQLLLNSMMIMKSHMDKRGAVIASTDSTMLNYSRDAYGYSWPRDGAYTMWPFIRLGYVDEPYRFFEFTKRGLHPNGYLMHKYRADGALGSSWHPYVHEGGIVAPPIQIDETAIVVFMFVQFYNVHKDSTLIKDFYASMIKPMADFLTDYIDEATGLPKPSYDVWEEIFATLTYTTAVTYGALLAASELAVIAGDNDSAVKWRTAADDIKVAAAKHLYNEKRGVFYKSLVTIDGTITKNPIIDASSIFGAYMYGLFDSNSEQIKTSIDTMISTFKLLDDEPGIPRYENDIYRRSDPSIHGNWWFITTLWHAQYLLEKNSTKEAKYILDWVKHHALQTGMIGEQINPVNDEVIAPAPLSWSHAEYVSTLLDYIEKVRQS</sequence>
<name>A0A4Q0AHU7_9BACT</name>
<dbReference type="Proteomes" id="UP000289257">
    <property type="component" value="Unassembled WGS sequence"/>
</dbReference>
<dbReference type="InterPro" id="IPR012341">
    <property type="entry name" value="6hp_glycosidase-like_sf"/>
</dbReference>
<evidence type="ECO:0000313" key="2">
    <source>
        <dbReference type="EMBL" id="RWZ78762.1"/>
    </source>
</evidence>
<comment type="caution">
    <text evidence="2">The sequence shown here is derived from an EMBL/GenBank/DDBJ whole genome shotgun (WGS) entry which is preliminary data.</text>
</comment>
<dbReference type="InterPro" id="IPR011613">
    <property type="entry name" value="GH15-like"/>
</dbReference>
<dbReference type="GO" id="GO:0004553">
    <property type="term" value="F:hydrolase activity, hydrolyzing O-glycosyl compounds"/>
    <property type="evidence" value="ECO:0007669"/>
    <property type="project" value="TreeGrafter"/>
</dbReference>
<dbReference type="PANTHER" id="PTHR31616:SF13">
    <property type="entry name" value="GLUCAN 1,4-ALPHA-GLUCOSIDASE"/>
    <property type="match status" value="1"/>
</dbReference>
<feature type="domain" description="GH15-like" evidence="1">
    <location>
        <begin position="282"/>
        <end position="600"/>
    </location>
</feature>
<dbReference type="SUPFAM" id="SSF48208">
    <property type="entry name" value="Six-hairpin glycosidases"/>
    <property type="match status" value="1"/>
</dbReference>
<reference evidence="2" key="1">
    <citation type="submission" date="2019-01" db="EMBL/GenBank/DDBJ databases">
        <title>Genomic signatures and co-occurrence patterns of the ultra-small Saccharimodia (Patescibacteria phylum) suggest a symbiotic lifestyle.</title>
        <authorList>
            <person name="Lemos L."/>
            <person name="Medeiros J."/>
            <person name="Andreote F."/>
            <person name="Fernandes G."/>
            <person name="Varani A."/>
            <person name="Oliveira G."/>
            <person name="Pylro V."/>
        </authorList>
    </citation>
    <scope>NUCLEOTIDE SEQUENCE [LARGE SCALE GENOMIC DNA]</scope>
    <source>
        <strain evidence="2">AMD02</strain>
    </source>
</reference>
<keyword evidence="2" id="KW-0378">Hydrolase</keyword>
<dbReference type="EMBL" id="SCKX01000001">
    <property type="protein sequence ID" value="RWZ78762.1"/>
    <property type="molecule type" value="Genomic_DNA"/>
</dbReference>
<dbReference type="PANTHER" id="PTHR31616">
    <property type="entry name" value="TREHALASE"/>
    <property type="match status" value="1"/>
</dbReference>
<evidence type="ECO:0000259" key="1">
    <source>
        <dbReference type="Pfam" id="PF00723"/>
    </source>
</evidence>
<dbReference type="InterPro" id="IPR008928">
    <property type="entry name" value="6-hairpin_glycosidase_sf"/>
</dbReference>
<keyword evidence="3" id="KW-1185">Reference proteome</keyword>